<name>A0A552U9X1_9SPHN</name>
<evidence type="ECO:0000313" key="8">
    <source>
        <dbReference type="EMBL" id="TRW15021.1"/>
    </source>
</evidence>
<feature type="signal peptide" evidence="7">
    <location>
        <begin position="1"/>
        <end position="21"/>
    </location>
</feature>
<feature type="chain" id="PRO_5022085513" evidence="7">
    <location>
        <begin position="22"/>
        <end position="328"/>
    </location>
</feature>
<proteinExistence type="inferred from homology"/>
<dbReference type="PANTHER" id="PTHR42812">
    <property type="entry name" value="BETA-XYLOSIDASE"/>
    <property type="match status" value="1"/>
</dbReference>
<dbReference type="Proteomes" id="UP000317894">
    <property type="component" value="Unassembled WGS sequence"/>
</dbReference>
<feature type="site" description="Important for catalytic activity, responsible for pKa modulation of the active site Glu and correct orientation of both the proton donor and substrate" evidence="5">
    <location>
        <position position="152"/>
    </location>
</feature>
<dbReference type="Pfam" id="PF04616">
    <property type="entry name" value="Glyco_hydro_43"/>
    <property type="match status" value="1"/>
</dbReference>
<reference evidence="8 9" key="1">
    <citation type="submission" date="2019-07" db="EMBL/GenBank/DDBJ databases">
        <title>Novel species isolated from glacier.</title>
        <authorList>
            <person name="Liu Q."/>
            <person name="Xin Y.-H."/>
        </authorList>
    </citation>
    <scope>NUCLEOTIDE SEQUENCE [LARGE SCALE GENOMIC DNA]</scope>
    <source>
        <strain evidence="8 9">LB1R16</strain>
    </source>
</reference>
<organism evidence="8 9">
    <name type="scientific">Glacieibacterium frigidum</name>
    <dbReference type="NCBI Taxonomy" id="2593303"/>
    <lineage>
        <taxon>Bacteria</taxon>
        <taxon>Pseudomonadati</taxon>
        <taxon>Pseudomonadota</taxon>
        <taxon>Alphaproteobacteria</taxon>
        <taxon>Sphingomonadales</taxon>
        <taxon>Sphingosinicellaceae</taxon>
        <taxon>Glacieibacterium</taxon>
    </lineage>
</organism>
<dbReference type="GO" id="GO:0004553">
    <property type="term" value="F:hydrolase activity, hydrolyzing O-glycosyl compounds"/>
    <property type="evidence" value="ECO:0007669"/>
    <property type="project" value="InterPro"/>
</dbReference>
<dbReference type="EMBL" id="VJWA01000002">
    <property type="protein sequence ID" value="TRW15021.1"/>
    <property type="molecule type" value="Genomic_DNA"/>
</dbReference>
<dbReference type="PANTHER" id="PTHR42812:SF5">
    <property type="entry name" value="ENDO-ARABINASE"/>
    <property type="match status" value="1"/>
</dbReference>
<dbReference type="AlphaFoldDB" id="A0A552U9X1"/>
<dbReference type="OrthoDB" id="9760116at2"/>
<keyword evidence="2 6" id="KW-0378">Hydrolase</keyword>
<dbReference type="SUPFAM" id="SSF75005">
    <property type="entry name" value="Arabinanase/levansucrase/invertase"/>
    <property type="match status" value="1"/>
</dbReference>
<evidence type="ECO:0000256" key="6">
    <source>
        <dbReference type="RuleBase" id="RU361187"/>
    </source>
</evidence>
<comment type="similarity">
    <text evidence="1 6">Belongs to the glycosyl hydrolase 43 family.</text>
</comment>
<keyword evidence="7" id="KW-0732">Signal</keyword>
<evidence type="ECO:0000256" key="2">
    <source>
        <dbReference type="ARBA" id="ARBA00022801"/>
    </source>
</evidence>
<dbReference type="GO" id="GO:0005975">
    <property type="term" value="P:carbohydrate metabolic process"/>
    <property type="evidence" value="ECO:0007669"/>
    <property type="project" value="InterPro"/>
</dbReference>
<keyword evidence="9" id="KW-1185">Reference proteome</keyword>
<dbReference type="InterPro" id="IPR023296">
    <property type="entry name" value="Glyco_hydro_beta-prop_sf"/>
</dbReference>
<comment type="caution">
    <text evidence="8">The sequence shown here is derived from an EMBL/GenBank/DDBJ whole genome shotgun (WGS) entry which is preliminary data.</text>
</comment>
<evidence type="ECO:0000256" key="3">
    <source>
        <dbReference type="ARBA" id="ARBA00023295"/>
    </source>
</evidence>
<protein>
    <submittedName>
        <fullName evidence="8">Family 43 glycosylhydrolase</fullName>
    </submittedName>
</protein>
<dbReference type="Gene3D" id="2.115.10.20">
    <property type="entry name" value="Glycosyl hydrolase domain, family 43"/>
    <property type="match status" value="1"/>
</dbReference>
<evidence type="ECO:0000256" key="1">
    <source>
        <dbReference type="ARBA" id="ARBA00009865"/>
    </source>
</evidence>
<sequence length="328" mass="35825">MRLLNLCIAVLLAASGAAARAPDTAPRIAIDADFPDPTLLRAADGYYYVHATQGGGHNIQVARSRDLKQWDRLPDALPIKPGWAKATQDFWAPHVSAHDGRYYLYYSAKPDAALTDTARGLCLAVATADRPQGPFTDIGKPLLCGEGFVNIDPMAYDDPATGKRLLYWGSGFKPIKVQELARDRVSFAPGSAPVDLLPTDATDDPANYRRLVEGAWVTRRKGWYYLFYSGDNCCGPQAHYGTLVARSRKATGPFEVVPPARGGLVIAADARWLAPGHNAVITDAKGRHWTAYHAIDRRQTGTPPNSRRIMLIAPVEWRDGLPVVAKQP</sequence>
<evidence type="ECO:0000256" key="7">
    <source>
        <dbReference type="SAM" id="SignalP"/>
    </source>
</evidence>
<feature type="active site" description="Proton donor" evidence="4">
    <location>
        <position position="213"/>
    </location>
</feature>
<dbReference type="CDD" id="cd08999">
    <property type="entry name" value="GH43_ABN-like"/>
    <property type="match status" value="1"/>
</dbReference>
<dbReference type="InterPro" id="IPR006710">
    <property type="entry name" value="Glyco_hydro_43"/>
</dbReference>
<evidence type="ECO:0000313" key="9">
    <source>
        <dbReference type="Proteomes" id="UP000317894"/>
    </source>
</evidence>
<gene>
    <name evidence="8" type="ORF">FMM06_15305</name>
</gene>
<keyword evidence="3 6" id="KW-0326">Glycosidase</keyword>
<evidence type="ECO:0000256" key="4">
    <source>
        <dbReference type="PIRSR" id="PIRSR606710-1"/>
    </source>
</evidence>
<dbReference type="RefSeq" id="WP_144335190.1">
    <property type="nucleotide sequence ID" value="NZ_VJWA01000002.1"/>
</dbReference>
<dbReference type="InterPro" id="IPR051795">
    <property type="entry name" value="Glycosyl_Hydrlase_43"/>
</dbReference>
<accession>A0A552U9X1</accession>
<feature type="active site" description="Proton acceptor" evidence="4">
    <location>
        <position position="36"/>
    </location>
</feature>
<evidence type="ECO:0000256" key="5">
    <source>
        <dbReference type="PIRSR" id="PIRSR606710-2"/>
    </source>
</evidence>